<name>A0ABR1BNG9_NECAM</name>
<feature type="compositionally biased region" description="Basic and acidic residues" evidence="1">
    <location>
        <begin position="1"/>
        <end position="28"/>
    </location>
</feature>
<proteinExistence type="predicted"/>
<evidence type="ECO:0000256" key="1">
    <source>
        <dbReference type="SAM" id="MobiDB-lite"/>
    </source>
</evidence>
<reference evidence="2 3" key="1">
    <citation type="submission" date="2023-08" db="EMBL/GenBank/DDBJ databases">
        <title>A Necator americanus chromosomal reference genome.</title>
        <authorList>
            <person name="Ilik V."/>
            <person name="Petrzelkova K.J."/>
            <person name="Pardy F."/>
            <person name="Fuh T."/>
            <person name="Niatou-Singa F.S."/>
            <person name="Gouil Q."/>
            <person name="Baker L."/>
            <person name="Ritchie M.E."/>
            <person name="Jex A.R."/>
            <person name="Gazzola D."/>
            <person name="Li H."/>
            <person name="Toshio Fujiwara R."/>
            <person name="Zhan B."/>
            <person name="Aroian R.V."/>
            <person name="Pafco B."/>
            <person name="Schwarz E.M."/>
        </authorList>
    </citation>
    <scope>NUCLEOTIDE SEQUENCE [LARGE SCALE GENOMIC DNA]</scope>
    <source>
        <strain evidence="2 3">Aroian</strain>
        <tissue evidence="2">Whole animal</tissue>
    </source>
</reference>
<evidence type="ECO:0000313" key="2">
    <source>
        <dbReference type="EMBL" id="KAK6726833.1"/>
    </source>
</evidence>
<protein>
    <submittedName>
        <fullName evidence="2">Uncharacterized protein</fullName>
    </submittedName>
</protein>
<sequence length="121" mass="13390">MPVKKDHSDRRLSNATMESREELYDRSYPDMQKGDAVQHTAQPKPNPVNAKPHKDVVGSKRHEARTVAQAAALEPVRWSTAIGIVLHRAASSPAASAAARGSCRFDPTICKEMQQRRMDSV</sequence>
<accession>A0ABR1BNG9</accession>
<keyword evidence="3" id="KW-1185">Reference proteome</keyword>
<evidence type="ECO:0000313" key="3">
    <source>
        <dbReference type="Proteomes" id="UP001303046"/>
    </source>
</evidence>
<comment type="caution">
    <text evidence="2">The sequence shown here is derived from an EMBL/GenBank/DDBJ whole genome shotgun (WGS) entry which is preliminary data.</text>
</comment>
<gene>
    <name evidence="2" type="primary">Necator_chrI.g1000</name>
    <name evidence="2" type="ORF">RB195_004876</name>
</gene>
<organism evidence="2 3">
    <name type="scientific">Necator americanus</name>
    <name type="common">Human hookworm</name>
    <dbReference type="NCBI Taxonomy" id="51031"/>
    <lineage>
        <taxon>Eukaryota</taxon>
        <taxon>Metazoa</taxon>
        <taxon>Ecdysozoa</taxon>
        <taxon>Nematoda</taxon>
        <taxon>Chromadorea</taxon>
        <taxon>Rhabditida</taxon>
        <taxon>Rhabditina</taxon>
        <taxon>Rhabditomorpha</taxon>
        <taxon>Strongyloidea</taxon>
        <taxon>Ancylostomatidae</taxon>
        <taxon>Bunostominae</taxon>
        <taxon>Necator</taxon>
    </lineage>
</organism>
<feature type="region of interest" description="Disordered" evidence="1">
    <location>
        <begin position="1"/>
        <end position="54"/>
    </location>
</feature>
<dbReference type="EMBL" id="JAVFWL010000001">
    <property type="protein sequence ID" value="KAK6726833.1"/>
    <property type="molecule type" value="Genomic_DNA"/>
</dbReference>
<dbReference type="Proteomes" id="UP001303046">
    <property type="component" value="Unassembled WGS sequence"/>
</dbReference>